<feature type="transmembrane region" description="Helical" evidence="1">
    <location>
        <begin position="82"/>
        <end position="101"/>
    </location>
</feature>
<protein>
    <submittedName>
        <fullName evidence="2">DUF2069 domain-containing protein</fullName>
    </submittedName>
</protein>
<feature type="transmembrane region" description="Helical" evidence="1">
    <location>
        <begin position="7"/>
        <end position="27"/>
    </location>
</feature>
<evidence type="ECO:0000313" key="2">
    <source>
        <dbReference type="EMBL" id="MBA4723810.1"/>
    </source>
</evidence>
<name>A0A838YJP9_9GAMM</name>
<accession>A0A838YJP9</accession>
<keyword evidence="1" id="KW-0812">Transmembrane</keyword>
<dbReference type="Pfam" id="PF09842">
    <property type="entry name" value="DUF2069"/>
    <property type="match status" value="1"/>
</dbReference>
<keyword evidence="1" id="KW-1133">Transmembrane helix</keyword>
<organism evidence="2 3">
    <name type="scientific">SAR86 cluster bacterium</name>
    <dbReference type="NCBI Taxonomy" id="2030880"/>
    <lineage>
        <taxon>Bacteria</taxon>
        <taxon>Pseudomonadati</taxon>
        <taxon>Pseudomonadota</taxon>
        <taxon>Gammaproteobacteria</taxon>
        <taxon>SAR86 cluster</taxon>
    </lineage>
</organism>
<gene>
    <name evidence="2" type="ORF">H2021_01195</name>
</gene>
<reference evidence="2 3" key="1">
    <citation type="submission" date="2020-06" db="EMBL/GenBank/DDBJ databases">
        <title>Dysbiosis in marine aquaculture revealed through microbiome analysis: reverse ecology for environmental sustainability.</title>
        <authorList>
            <person name="Haro-Moreno J.M."/>
            <person name="Coutinho F.H."/>
            <person name="Zaragoza-Solas A."/>
            <person name="Picazo A."/>
            <person name="Almagro-Moreno S."/>
            <person name="Lopez-Perez M."/>
        </authorList>
    </citation>
    <scope>NUCLEOTIDE SEQUENCE [LARGE SCALE GENOMIC DNA]</scope>
    <source>
        <strain evidence="2">MCMED-G42</strain>
    </source>
</reference>
<comment type="caution">
    <text evidence="2">The sequence shown here is derived from an EMBL/GenBank/DDBJ whole genome shotgun (WGS) entry which is preliminary data.</text>
</comment>
<feature type="transmembrane region" description="Helical" evidence="1">
    <location>
        <begin position="58"/>
        <end position="76"/>
    </location>
</feature>
<dbReference type="InterPro" id="IPR018643">
    <property type="entry name" value="DUF2069_membrane"/>
</dbReference>
<sequence length="110" mass="13010">MISKNKYIIITVCLAVILVSIKFLIFLQGRIDLVTLVVWSLPISVFVFYSIKRSIKAYQIFCFILLIYFLFASLRVFGMKTFYLDVFEIIMIILLFTHCLFGPKYLRYVK</sequence>
<proteinExistence type="predicted"/>
<dbReference type="EMBL" id="JACETM010000006">
    <property type="protein sequence ID" value="MBA4723810.1"/>
    <property type="molecule type" value="Genomic_DNA"/>
</dbReference>
<evidence type="ECO:0000256" key="1">
    <source>
        <dbReference type="SAM" id="Phobius"/>
    </source>
</evidence>
<feature type="transmembrane region" description="Helical" evidence="1">
    <location>
        <begin position="33"/>
        <end position="51"/>
    </location>
</feature>
<evidence type="ECO:0000313" key="3">
    <source>
        <dbReference type="Proteomes" id="UP000585327"/>
    </source>
</evidence>
<keyword evidence="1" id="KW-0472">Membrane</keyword>
<dbReference type="AlphaFoldDB" id="A0A838YJP9"/>
<dbReference type="Proteomes" id="UP000585327">
    <property type="component" value="Unassembled WGS sequence"/>
</dbReference>